<feature type="compositionally biased region" description="Low complexity" evidence="6">
    <location>
        <begin position="123"/>
        <end position="135"/>
    </location>
</feature>
<dbReference type="SUPFAM" id="SSF57701">
    <property type="entry name" value="Zn2/Cys6 DNA-binding domain"/>
    <property type="match status" value="1"/>
</dbReference>
<evidence type="ECO:0000256" key="2">
    <source>
        <dbReference type="ARBA" id="ARBA00023015"/>
    </source>
</evidence>
<dbReference type="PANTHER" id="PTHR31845:SF17">
    <property type="entry name" value="ZN(II)2CYS6 TRANSCRIPTION FACTOR (EUROFUNG)"/>
    <property type="match status" value="1"/>
</dbReference>
<evidence type="ECO:0000256" key="6">
    <source>
        <dbReference type="SAM" id="MobiDB-lite"/>
    </source>
</evidence>
<comment type="caution">
    <text evidence="8">The sequence shown here is derived from an EMBL/GenBank/DDBJ whole genome shotgun (WGS) entry which is preliminary data.</text>
</comment>
<evidence type="ECO:0000256" key="1">
    <source>
        <dbReference type="ARBA" id="ARBA00004123"/>
    </source>
</evidence>
<dbReference type="CDD" id="cd00067">
    <property type="entry name" value="GAL4"/>
    <property type="match status" value="1"/>
</dbReference>
<keyword evidence="3" id="KW-0238">DNA-binding</keyword>
<dbReference type="InterPro" id="IPR001138">
    <property type="entry name" value="Zn2Cys6_DnaBD"/>
</dbReference>
<evidence type="ECO:0000313" key="8">
    <source>
        <dbReference type="EMBL" id="OJD33661.1"/>
    </source>
</evidence>
<feature type="domain" description="Zn(2)-C6 fungal-type" evidence="7">
    <location>
        <begin position="17"/>
        <end position="49"/>
    </location>
</feature>
<reference evidence="8 9" key="1">
    <citation type="submission" date="2016-10" db="EMBL/GenBank/DDBJ databases">
        <title>Proteomics and genomics reveal pathogen-plant mechanisms compatible with a hemibiotrophic lifestyle of Diplodia corticola.</title>
        <authorList>
            <person name="Fernandes I."/>
            <person name="De Jonge R."/>
            <person name="Van De Peer Y."/>
            <person name="Devreese B."/>
            <person name="Alves A."/>
            <person name="Esteves A.C."/>
        </authorList>
    </citation>
    <scope>NUCLEOTIDE SEQUENCE [LARGE SCALE GENOMIC DNA]</scope>
    <source>
        <strain evidence="8 9">CBS 112549</strain>
    </source>
</reference>
<evidence type="ECO:0000259" key="7">
    <source>
        <dbReference type="PROSITE" id="PS50048"/>
    </source>
</evidence>
<proteinExistence type="predicted"/>
<organism evidence="8 9">
    <name type="scientific">Diplodia corticola</name>
    <dbReference type="NCBI Taxonomy" id="236234"/>
    <lineage>
        <taxon>Eukaryota</taxon>
        <taxon>Fungi</taxon>
        <taxon>Dikarya</taxon>
        <taxon>Ascomycota</taxon>
        <taxon>Pezizomycotina</taxon>
        <taxon>Dothideomycetes</taxon>
        <taxon>Dothideomycetes incertae sedis</taxon>
        <taxon>Botryosphaeriales</taxon>
        <taxon>Botryosphaeriaceae</taxon>
        <taxon>Diplodia</taxon>
    </lineage>
</organism>
<accession>A0A1J9S1Y3</accession>
<dbReference type="InterPro" id="IPR036864">
    <property type="entry name" value="Zn2-C6_fun-type_DNA-bd_sf"/>
</dbReference>
<name>A0A1J9S1Y3_9PEZI</name>
<dbReference type="Proteomes" id="UP000183809">
    <property type="component" value="Unassembled WGS sequence"/>
</dbReference>
<dbReference type="Pfam" id="PF00172">
    <property type="entry name" value="Zn_clus"/>
    <property type="match status" value="1"/>
</dbReference>
<dbReference type="GO" id="GO:0005634">
    <property type="term" value="C:nucleus"/>
    <property type="evidence" value="ECO:0007669"/>
    <property type="project" value="UniProtKB-SubCell"/>
</dbReference>
<feature type="region of interest" description="Disordered" evidence="6">
    <location>
        <begin position="108"/>
        <end position="140"/>
    </location>
</feature>
<dbReference type="InterPro" id="IPR051089">
    <property type="entry name" value="prtT"/>
</dbReference>
<keyword evidence="9" id="KW-1185">Reference proteome</keyword>
<dbReference type="GO" id="GO:0000981">
    <property type="term" value="F:DNA-binding transcription factor activity, RNA polymerase II-specific"/>
    <property type="evidence" value="ECO:0007669"/>
    <property type="project" value="InterPro"/>
</dbReference>
<comment type="subcellular location">
    <subcellularLocation>
        <location evidence="1">Nucleus</location>
    </subcellularLocation>
</comment>
<evidence type="ECO:0000256" key="5">
    <source>
        <dbReference type="ARBA" id="ARBA00023242"/>
    </source>
</evidence>
<dbReference type="Gene3D" id="4.10.240.10">
    <property type="entry name" value="Zn(2)-C6 fungal-type DNA-binding domain"/>
    <property type="match status" value="1"/>
</dbReference>
<dbReference type="GeneID" id="31013969"/>
<dbReference type="RefSeq" id="XP_020129921.1">
    <property type="nucleotide sequence ID" value="XM_020273708.1"/>
</dbReference>
<gene>
    <name evidence="8" type="ORF">BKCO1_2800058</name>
</gene>
<feature type="compositionally biased region" description="Basic and acidic residues" evidence="6">
    <location>
        <begin position="108"/>
        <end position="117"/>
    </location>
</feature>
<keyword evidence="2" id="KW-0805">Transcription regulation</keyword>
<dbReference type="AlphaFoldDB" id="A0A1J9S1Y3"/>
<dbReference type="STRING" id="236234.A0A1J9S1Y3"/>
<sequence length="716" mass="79012">MDVDTRESRAKSSKQAACIACRRTKTKCLRDPGAAVCKKCRQKGSDCVIPSHHVGRQKGTKNKRTGLAKAIFQVEQAVAQLQSGRTDPQTNDAALHLEHLLDQVRHLPQPDRNDAHSTAEAYSPSNPSSSDSPTPVTAVADYPLNDAENPLQLLAHASDLSRLRLNPGPYQDVDQSSESVLAFFSPLRPKLDVSSDADPIELGLVTQAEADDLFQYFFEHLTHTRWGMDRYVHSLPFVRARSSFLLTSILAASALFIPSAEALSKRLSAHCRKLAHAAMVGRYRSVEVVLAFMVNVPWLSFGEHWADDETCSYLSAALTVAMDLALHKIVTPSPNNVPDASLQGYTGSDTLDAKKALYLDGFDNVDPASMLGRRLLRRRERTWLSLFVLDRGVCLARGRVPVVPKTSLVERCDAWHISDIADIWDSSIISVAVMRRDLDVLIKNIRECCDMFVPEVTSSSESVQRIKAMIDGFFEQWHRIWAYAQQPGYRLPPYVQILVSHTRLSLYSSVVNHPTAPAEVRRFFRAAGLSSALHVMRAALHGEKELASMPNNTAIMVAFAACFTLRLHSLGAGFSASLAPSVRQLIEETAGALERIGTTPRHREGVSAILGRYLRAMLGRSISTMPAQRQKHRPSVSEAALPVTADAIPGPQFPPVASWAGEATITPQPLLFSTMSDIEIDQAIQNDQNALQPFDLNLPVAYASNLDWMDWLDWAG</sequence>
<keyword evidence="5" id="KW-0539">Nucleus</keyword>
<evidence type="ECO:0000313" key="9">
    <source>
        <dbReference type="Proteomes" id="UP000183809"/>
    </source>
</evidence>
<dbReference type="PANTHER" id="PTHR31845">
    <property type="entry name" value="FINGER DOMAIN PROTEIN, PUTATIVE-RELATED"/>
    <property type="match status" value="1"/>
</dbReference>
<evidence type="ECO:0000256" key="4">
    <source>
        <dbReference type="ARBA" id="ARBA00023163"/>
    </source>
</evidence>
<dbReference type="OrthoDB" id="3429912at2759"/>
<evidence type="ECO:0000256" key="3">
    <source>
        <dbReference type="ARBA" id="ARBA00023125"/>
    </source>
</evidence>
<dbReference type="CDD" id="cd12148">
    <property type="entry name" value="fungal_TF_MHR"/>
    <property type="match status" value="1"/>
</dbReference>
<dbReference type="PROSITE" id="PS50048">
    <property type="entry name" value="ZN2_CY6_FUNGAL_2"/>
    <property type="match status" value="1"/>
</dbReference>
<dbReference type="GO" id="GO:0008270">
    <property type="term" value="F:zinc ion binding"/>
    <property type="evidence" value="ECO:0007669"/>
    <property type="project" value="InterPro"/>
</dbReference>
<dbReference type="PROSITE" id="PS00463">
    <property type="entry name" value="ZN2_CY6_FUNGAL_1"/>
    <property type="match status" value="1"/>
</dbReference>
<keyword evidence="4" id="KW-0804">Transcription</keyword>
<dbReference type="EMBL" id="MNUE01000028">
    <property type="protein sequence ID" value="OJD33661.1"/>
    <property type="molecule type" value="Genomic_DNA"/>
</dbReference>
<dbReference type="GO" id="GO:0000976">
    <property type="term" value="F:transcription cis-regulatory region binding"/>
    <property type="evidence" value="ECO:0007669"/>
    <property type="project" value="TreeGrafter"/>
</dbReference>
<protein>
    <submittedName>
        <fullName evidence="8">Zn 2cys6 transcription factor</fullName>
    </submittedName>
</protein>